<gene>
    <name evidence="1" type="ORF">H6P87_00551</name>
</gene>
<dbReference type="Proteomes" id="UP000595296">
    <property type="component" value="Chromosome"/>
</dbReference>
<evidence type="ECO:0000313" key="1">
    <source>
        <dbReference type="EMBL" id="QQV75006.1"/>
    </source>
</evidence>
<organism evidence="1 2">
    <name type="scientific">Rickettsia tillamookensis</name>
    <dbReference type="NCBI Taxonomy" id="2761623"/>
    <lineage>
        <taxon>Bacteria</taxon>
        <taxon>Pseudomonadati</taxon>
        <taxon>Pseudomonadota</taxon>
        <taxon>Alphaproteobacteria</taxon>
        <taxon>Rickettsiales</taxon>
        <taxon>Rickettsiaceae</taxon>
        <taxon>Rickettsieae</taxon>
        <taxon>Rickettsia</taxon>
        <taxon>spotted fever group</taxon>
    </lineage>
</organism>
<reference evidence="1 2" key="1">
    <citation type="journal article" date="2021" name="Int. J. Syst. Evol. Microbiol.">
        <title>Characterization of a novel transitional group Rickettsia species (Rickettsia tillamookensis sp. nov.) from the western black-legged tick, Ixodes pacificus.</title>
        <authorList>
            <person name="Gauthier D.T."/>
            <person name="Karpathy S.E."/>
            <person name="Grizzard S.L."/>
            <person name="Batra D."/>
            <person name="Rowe L.A."/>
            <person name="Paddock C.D."/>
        </authorList>
    </citation>
    <scope>NUCLEOTIDE SEQUENCE [LARGE SCALE GENOMIC DNA]</scope>
    <source>
        <strain evidence="1 2">Tillamook 23</strain>
    </source>
</reference>
<sequence>MEALILSEIKKNIKDDGAKHSFYYYREEAAKI</sequence>
<proteinExistence type="predicted"/>
<protein>
    <submittedName>
        <fullName evidence="1">Uncharacterized protein</fullName>
    </submittedName>
</protein>
<evidence type="ECO:0000313" key="2">
    <source>
        <dbReference type="Proteomes" id="UP000595296"/>
    </source>
</evidence>
<accession>A0A9E6MHE0</accession>
<name>A0A9E6MHE0_9RICK</name>
<keyword evidence="2" id="KW-1185">Reference proteome</keyword>
<dbReference type="EMBL" id="CP060138">
    <property type="protein sequence ID" value="QQV75006.1"/>
    <property type="molecule type" value="Genomic_DNA"/>
</dbReference>